<dbReference type="OrthoDB" id="5976069at2"/>
<dbReference type="EMBL" id="FUXP01000006">
    <property type="protein sequence ID" value="SKA09606.1"/>
    <property type="molecule type" value="Genomic_DNA"/>
</dbReference>
<dbReference type="AlphaFoldDB" id="A0A1T4R178"/>
<dbReference type="RefSeq" id="WP_078758490.1">
    <property type="nucleotide sequence ID" value="NZ_FUXP01000006.1"/>
</dbReference>
<evidence type="ECO:0000313" key="4">
    <source>
        <dbReference type="Proteomes" id="UP000190061"/>
    </source>
</evidence>
<keyword evidence="2" id="KW-0472">Membrane</keyword>
<proteinExistence type="predicted"/>
<keyword evidence="2" id="KW-1133">Transmembrane helix</keyword>
<keyword evidence="4" id="KW-1185">Reference proteome</keyword>
<evidence type="ECO:0000313" key="3">
    <source>
        <dbReference type="EMBL" id="SKA09606.1"/>
    </source>
</evidence>
<dbReference type="Proteomes" id="UP000190061">
    <property type="component" value="Unassembled WGS sequence"/>
</dbReference>
<feature type="transmembrane region" description="Helical" evidence="2">
    <location>
        <begin position="52"/>
        <end position="73"/>
    </location>
</feature>
<accession>A0A1T4R178</accession>
<gene>
    <name evidence="3" type="ORF">SAMN02745674_01920</name>
</gene>
<sequence>MTPDREDMTSGQFDRMARASHARSVEHLSPAVLARLRRARSAATEPRRGRGFGWLVAGSAAALALALVATLQLQPAIDPEPALSQPQMASMPAEASAREIADEEVAAMLATLDENPDFYLWLAANDEALPPAEFSR</sequence>
<dbReference type="STRING" id="1122188.SAMN02745674_01920"/>
<organism evidence="3 4">
    <name type="scientific">Lysobacter spongiicola DSM 21749</name>
    <dbReference type="NCBI Taxonomy" id="1122188"/>
    <lineage>
        <taxon>Bacteria</taxon>
        <taxon>Pseudomonadati</taxon>
        <taxon>Pseudomonadota</taxon>
        <taxon>Gammaproteobacteria</taxon>
        <taxon>Lysobacterales</taxon>
        <taxon>Lysobacteraceae</taxon>
        <taxon>Novilysobacter</taxon>
    </lineage>
</organism>
<feature type="region of interest" description="Disordered" evidence="1">
    <location>
        <begin position="1"/>
        <end position="22"/>
    </location>
</feature>
<evidence type="ECO:0000256" key="1">
    <source>
        <dbReference type="SAM" id="MobiDB-lite"/>
    </source>
</evidence>
<evidence type="ECO:0000256" key="2">
    <source>
        <dbReference type="SAM" id="Phobius"/>
    </source>
</evidence>
<protein>
    <submittedName>
        <fullName evidence="3">Uncharacterized protein</fullName>
    </submittedName>
</protein>
<reference evidence="3 4" key="1">
    <citation type="submission" date="2017-02" db="EMBL/GenBank/DDBJ databases">
        <authorList>
            <person name="Peterson S.W."/>
        </authorList>
    </citation>
    <scope>NUCLEOTIDE SEQUENCE [LARGE SCALE GENOMIC DNA]</scope>
    <source>
        <strain evidence="3 4">DSM 21749</strain>
    </source>
</reference>
<keyword evidence="2" id="KW-0812">Transmembrane</keyword>
<name>A0A1T4R178_9GAMM</name>